<proteinExistence type="predicted"/>
<feature type="domain" description="Secretion system C-terminal sorting" evidence="3">
    <location>
        <begin position="180"/>
        <end position="251"/>
    </location>
</feature>
<accession>A0A497TZM3</accession>
<dbReference type="Proteomes" id="UP000233767">
    <property type="component" value="Unassembled WGS sequence"/>
</dbReference>
<evidence type="ECO:0000256" key="2">
    <source>
        <dbReference type="SAM" id="SignalP"/>
    </source>
</evidence>
<feature type="signal peptide" evidence="2">
    <location>
        <begin position="1"/>
        <end position="19"/>
    </location>
</feature>
<name>A0A497TZM3_9FLAO</name>
<dbReference type="InterPro" id="IPR045266">
    <property type="entry name" value="DOH_DOMON"/>
</dbReference>
<protein>
    <submittedName>
        <fullName evidence="4 5">Secreted protein (Por secretion system target)</fullName>
    </submittedName>
</protein>
<comment type="caution">
    <text evidence="5">The sequence shown here is derived from an EMBL/GenBank/DDBJ whole genome shotgun (WGS) entry which is preliminary data.</text>
</comment>
<dbReference type="RefSeq" id="WP_101472970.1">
    <property type="nucleotide sequence ID" value="NZ_PJND01000011.1"/>
</dbReference>
<keyword evidence="6" id="KW-1185">Reference proteome</keyword>
<organism evidence="5 7">
    <name type="scientific">Flavobacterium lindanitolerans</name>
    <dbReference type="NCBI Taxonomy" id="428988"/>
    <lineage>
        <taxon>Bacteria</taxon>
        <taxon>Pseudomonadati</taxon>
        <taxon>Bacteroidota</taxon>
        <taxon>Flavobacteriia</taxon>
        <taxon>Flavobacteriales</taxon>
        <taxon>Flavobacteriaceae</taxon>
        <taxon>Flavobacterium</taxon>
    </lineage>
</organism>
<evidence type="ECO:0000313" key="7">
    <source>
        <dbReference type="Proteomes" id="UP000275027"/>
    </source>
</evidence>
<evidence type="ECO:0000313" key="5">
    <source>
        <dbReference type="EMBL" id="RLJ23352.1"/>
    </source>
</evidence>
<dbReference type="EMBL" id="PJND01000011">
    <property type="protein sequence ID" value="PKW20152.1"/>
    <property type="molecule type" value="Genomic_DNA"/>
</dbReference>
<dbReference type="CDD" id="cd09631">
    <property type="entry name" value="DOMON_DOH"/>
    <property type="match status" value="1"/>
</dbReference>
<gene>
    <name evidence="4" type="ORF">B0G92_3232</name>
    <name evidence="5" type="ORF">CLV50_3167</name>
</gene>
<dbReference type="InterPro" id="IPR026444">
    <property type="entry name" value="Secre_tail"/>
</dbReference>
<sequence length="252" mass="26626">MRKTTLAFFTTLLSGFALSAQTYSTGTVTLTSGFTATIEVNSSLVTLTLVGPSTDWLGLSFNATSMNDNGSDVVIFDGTAMTDRTFAGIGATPPLDASQNWTVTSNVINAGVRTVTATRARDTGDSNDYTFSTSAQPLNLAWAHRPGSLAMGYHGPGNSGATAANFTLGTENFTAESFKMYPNPAKGFTTLELPDFVSGGEIKVYDNLGRVVRVQAISESQVTINTSDLTTGSYMVVVRTDYGNATKTLIVE</sequence>
<dbReference type="EMBL" id="RCCB01000015">
    <property type="protein sequence ID" value="RLJ23352.1"/>
    <property type="molecule type" value="Genomic_DNA"/>
</dbReference>
<reference evidence="5 7" key="2">
    <citation type="submission" date="2018-10" db="EMBL/GenBank/DDBJ databases">
        <title>Genomic Encyclopedia of Archaeal and Bacterial Type Strains, Phase II (KMG-II): from individual species to whole genera.</title>
        <authorList>
            <person name="Goeker M."/>
        </authorList>
    </citation>
    <scope>NUCLEOTIDE SEQUENCE [LARGE SCALE GENOMIC DNA]</scope>
    <source>
        <strain evidence="5 7">DSM 21886</strain>
    </source>
</reference>
<feature type="chain" id="PRO_5019774451" evidence="2">
    <location>
        <begin position="20"/>
        <end position="252"/>
    </location>
</feature>
<dbReference type="Pfam" id="PF18962">
    <property type="entry name" value="Por_Secre_tail"/>
    <property type="match status" value="1"/>
</dbReference>
<evidence type="ECO:0000259" key="3">
    <source>
        <dbReference type="Pfam" id="PF18962"/>
    </source>
</evidence>
<evidence type="ECO:0000256" key="1">
    <source>
        <dbReference type="ARBA" id="ARBA00022729"/>
    </source>
</evidence>
<evidence type="ECO:0000313" key="4">
    <source>
        <dbReference type="EMBL" id="PKW20152.1"/>
    </source>
</evidence>
<reference evidence="4 6" key="1">
    <citation type="submission" date="2017-12" db="EMBL/GenBank/DDBJ databases">
        <title>Genomic Encyclopedia of Type Strains, Phase III (KMG-III): the genomes of soil and plant-associated and newly described type strains.</title>
        <authorList>
            <person name="Whitman W."/>
        </authorList>
    </citation>
    <scope>NUCLEOTIDE SEQUENCE [LARGE SCALE GENOMIC DNA]</scope>
    <source>
        <strain evidence="4 6">IP-10</strain>
    </source>
</reference>
<keyword evidence="1 2" id="KW-0732">Signal</keyword>
<dbReference type="NCBIfam" id="TIGR04183">
    <property type="entry name" value="Por_Secre_tail"/>
    <property type="match status" value="1"/>
</dbReference>
<evidence type="ECO:0000313" key="6">
    <source>
        <dbReference type="Proteomes" id="UP000233767"/>
    </source>
</evidence>
<dbReference type="Proteomes" id="UP000275027">
    <property type="component" value="Unassembled WGS sequence"/>
</dbReference>
<dbReference type="AlphaFoldDB" id="A0A497TZM3"/>